<organism evidence="1 2">
    <name type="scientific">Tigheibacillus jepli</name>
    <dbReference type="NCBI Taxonomy" id="3035914"/>
    <lineage>
        <taxon>Bacteria</taxon>
        <taxon>Bacillati</taxon>
        <taxon>Bacillota</taxon>
        <taxon>Bacilli</taxon>
        <taxon>Bacillales</taxon>
        <taxon>Bacillaceae</taxon>
        <taxon>Tigheibacillus</taxon>
    </lineage>
</organism>
<name>A0ABU5CDG9_9BACI</name>
<evidence type="ECO:0000313" key="1">
    <source>
        <dbReference type="EMBL" id="MDY0404368.1"/>
    </source>
</evidence>
<sequence>MGGLFADIKDEMTQKNIAEQLWEMFDELLDVVITAISESGTVNIQSFKKSPEYKYLQDLFEASFLGNQLFGGDNAA</sequence>
<keyword evidence="2" id="KW-1185">Reference proteome</keyword>
<protein>
    <submittedName>
        <fullName evidence="1">Uncharacterized protein</fullName>
    </submittedName>
</protein>
<dbReference type="Proteomes" id="UP001228376">
    <property type="component" value="Unassembled WGS sequence"/>
</dbReference>
<reference evidence="1 2" key="1">
    <citation type="submission" date="2023-10" db="EMBL/GenBank/DDBJ databases">
        <title>179-bfca-hs.</title>
        <authorList>
            <person name="Miliotis G."/>
            <person name="Sengupta P."/>
            <person name="Hameed A."/>
            <person name="Chuvochina M."/>
            <person name="Mcdonagh F."/>
            <person name="Simpson A.C."/>
            <person name="Singh N.K."/>
            <person name="Rekha P.D."/>
            <person name="Raman K."/>
            <person name="Hugenholtz P."/>
            <person name="Venkateswaran K."/>
        </authorList>
    </citation>
    <scope>NUCLEOTIDE SEQUENCE [LARGE SCALE GENOMIC DNA]</scope>
    <source>
        <strain evidence="1 2">179-BFC-A-HS</strain>
    </source>
</reference>
<dbReference type="EMBL" id="JAROCA020000001">
    <property type="protein sequence ID" value="MDY0404368.1"/>
    <property type="molecule type" value="Genomic_DNA"/>
</dbReference>
<gene>
    <name evidence="1" type="ORF">P5G51_002105</name>
</gene>
<accession>A0ABU5CDG9</accession>
<evidence type="ECO:0000313" key="2">
    <source>
        <dbReference type="Proteomes" id="UP001228376"/>
    </source>
</evidence>
<proteinExistence type="predicted"/>
<comment type="caution">
    <text evidence="1">The sequence shown here is derived from an EMBL/GenBank/DDBJ whole genome shotgun (WGS) entry which is preliminary data.</text>
</comment>
<dbReference type="RefSeq" id="WP_320384180.1">
    <property type="nucleotide sequence ID" value="NZ_JAROCA020000001.1"/>
</dbReference>